<reference evidence="1 2" key="1">
    <citation type="submission" date="2017-06" db="EMBL/GenBank/DDBJ databases">
        <title>Comparative genomic analysis of Ambrosia Fusariam Clade fungi.</title>
        <authorList>
            <person name="Stajich J.E."/>
            <person name="Carrillo J."/>
            <person name="Kijimoto T."/>
            <person name="Eskalen A."/>
            <person name="O'Donnell K."/>
            <person name="Kasson M."/>
        </authorList>
    </citation>
    <scope>NUCLEOTIDE SEQUENCE [LARGE SCALE GENOMIC DNA]</scope>
    <source>
        <strain evidence="1 2">UCR1854</strain>
    </source>
</reference>
<accession>A0A430LZR4</accession>
<sequence length="60" mass="6747">MSMGQRGPRQQQQQQQQQYATPYAIPELPAFCVCGIGELPNAHVIPFNPLFPNHDAKKLL</sequence>
<evidence type="ECO:0000313" key="1">
    <source>
        <dbReference type="EMBL" id="RTE81237.1"/>
    </source>
</evidence>
<comment type="caution">
    <text evidence="1">The sequence shown here is derived from an EMBL/GenBank/DDBJ whole genome shotgun (WGS) entry which is preliminary data.</text>
</comment>
<proteinExistence type="predicted"/>
<gene>
    <name evidence="1" type="ORF">BHE90_004298</name>
</gene>
<name>A0A430LZR4_9HYPO</name>
<evidence type="ECO:0000313" key="2">
    <source>
        <dbReference type="Proteomes" id="UP000287124"/>
    </source>
</evidence>
<protein>
    <submittedName>
        <fullName evidence="1">Uncharacterized protein</fullName>
    </submittedName>
</protein>
<dbReference type="Proteomes" id="UP000287124">
    <property type="component" value="Unassembled WGS sequence"/>
</dbReference>
<dbReference type="AlphaFoldDB" id="A0A430LZR4"/>
<dbReference type="EMBL" id="MIKF01000044">
    <property type="protein sequence ID" value="RTE81237.1"/>
    <property type="molecule type" value="Genomic_DNA"/>
</dbReference>
<keyword evidence="2" id="KW-1185">Reference proteome</keyword>
<organism evidence="1 2">
    <name type="scientific">Fusarium euwallaceae</name>
    <dbReference type="NCBI Taxonomy" id="1147111"/>
    <lineage>
        <taxon>Eukaryota</taxon>
        <taxon>Fungi</taxon>
        <taxon>Dikarya</taxon>
        <taxon>Ascomycota</taxon>
        <taxon>Pezizomycotina</taxon>
        <taxon>Sordariomycetes</taxon>
        <taxon>Hypocreomycetidae</taxon>
        <taxon>Hypocreales</taxon>
        <taxon>Nectriaceae</taxon>
        <taxon>Fusarium</taxon>
        <taxon>Fusarium solani species complex</taxon>
    </lineage>
</organism>